<dbReference type="Proteomes" id="UP001145481">
    <property type="component" value="Unassembled WGS sequence"/>
</dbReference>
<reference evidence="2" key="1">
    <citation type="submission" date="2022-07" db="EMBL/GenBank/DDBJ databases">
        <title>Genome-based characterization of novel serogroup A variants of Pasteurella multocida.</title>
        <authorList>
            <person name="Prajapati A."/>
            <person name="Yogisharadhya R."/>
            <person name="Mohanty N."/>
            <person name="Chanda M."/>
            <person name="Mendem S.K."/>
            <person name="Siddaramappa S."/>
            <person name="Shivachandra S.B."/>
        </authorList>
    </citation>
    <scope>NUCLEOTIDE SEQUENCE</scope>
    <source>
        <strain evidence="2">NIVEDIPm19</strain>
    </source>
</reference>
<accession>A0A9X3URR1</accession>
<dbReference type="RefSeq" id="WP_195188897.1">
    <property type="nucleotide sequence ID" value="NZ_JADMLJ010000006.1"/>
</dbReference>
<dbReference type="EMBL" id="JANJHC010000002">
    <property type="protein sequence ID" value="MDA5622151.1"/>
    <property type="molecule type" value="Genomic_DNA"/>
</dbReference>
<dbReference type="AlphaFoldDB" id="A0A9X3URR1"/>
<evidence type="ECO:0000313" key="3">
    <source>
        <dbReference type="Proteomes" id="UP001145481"/>
    </source>
</evidence>
<proteinExistence type="predicted"/>
<organism evidence="2 3">
    <name type="scientific">Pasteurella multocida</name>
    <dbReference type="NCBI Taxonomy" id="747"/>
    <lineage>
        <taxon>Bacteria</taxon>
        <taxon>Pseudomonadati</taxon>
        <taxon>Pseudomonadota</taxon>
        <taxon>Gammaproteobacteria</taxon>
        <taxon>Pasteurellales</taxon>
        <taxon>Pasteurellaceae</taxon>
        <taxon>Pasteurella</taxon>
    </lineage>
</organism>
<gene>
    <name evidence="2" type="ORF">NM948_01045</name>
</gene>
<protein>
    <submittedName>
        <fullName evidence="2">Uncharacterized protein</fullName>
    </submittedName>
</protein>
<feature type="coiled-coil region" evidence="1">
    <location>
        <begin position="25"/>
        <end position="102"/>
    </location>
</feature>
<keyword evidence="1" id="KW-0175">Coiled coil</keyword>
<comment type="caution">
    <text evidence="2">The sequence shown here is derived from an EMBL/GenBank/DDBJ whole genome shotgun (WGS) entry which is preliminary data.</text>
</comment>
<evidence type="ECO:0000313" key="2">
    <source>
        <dbReference type="EMBL" id="MDA5622151.1"/>
    </source>
</evidence>
<name>A0A9X3URR1_PASMD</name>
<evidence type="ECO:0000256" key="1">
    <source>
        <dbReference type="SAM" id="Coils"/>
    </source>
</evidence>
<sequence length="222" mass="26021">MTEINTQLTEFTQQKNTYLQEKQSLDDLIAEKQKTENVIQALHNEIEELMQKSKESLTQQNSLSMETFIELKQENAGLKARLEYYQATIEELDCKIDAQKEKIFFTFNQLKTMRSAIIYPQAITALEQLIAQNKEKISEIYCYLELSDQFPPSLYSDESTEDKVKTFITKQIKQAINTDFTIDEQYSIPRFIHKDEIKSPIKKHQESFDNTPKGFQKLINNL</sequence>